<protein>
    <submittedName>
        <fullName evidence="1">Uncharacterized protein</fullName>
    </submittedName>
</protein>
<name>A0A5N6GC16_ASPFL</name>
<gene>
    <name evidence="1" type="ORF">BDV35DRAFT_161523</name>
</gene>
<reference evidence="1" key="1">
    <citation type="submission" date="2019-04" db="EMBL/GenBank/DDBJ databases">
        <title>Friends and foes A comparative genomics study of 23 Aspergillus species from section Flavi.</title>
        <authorList>
            <consortium name="DOE Joint Genome Institute"/>
            <person name="Kjaerbolling I."/>
            <person name="Vesth T."/>
            <person name="Frisvad J.C."/>
            <person name="Nybo J.L."/>
            <person name="Theobald S."/>
            <person name="Kildgaard S."/>
            <person name="Isbrandt T."/>
            <person name="Kuo A."/>
            <person name="Sato A."/>
            <person name="Lyhne E.K."/>
            <person name="Kogle M.E."/>
            <person name="Wiebenga A."/>
            <person name="Kun R.S."/>
            <person name="Lubbers R.J."/>
            <person name="Makela M.R."/>
            <person name="Barry K."/>
            <person name="Chovatia M."/>
            <person name="Clum A."/>
            <person name="Daum C."/>
            <person name="Haridas S."/>
            <person name="He G."/>
            <person name="LaButti K."/>
            <person name="Lipzen A."/>
            <person name="Mondo S."/>
            <person name="Riley R."/>
            <person name="Salamov A."/>
            <person name="Simmons B.A."/>
            <person name="Magnuson J.K."/>
            <person name="Henrissat B."/>
            <person name="Mortensen U.H."/>
            <person name="Larsen T.O."/>
            <person name="Devries R.P."/>
            <person name="Grigoriev I.V."/>
            <person name="Machida M."/>
            <person name="Baker S.E."/>
            <person name="Andersen M.R."/>
        </authorList>
    </citation>
    <scope>NUCLEOTIDE SEQUENCE [LARGE SCALE GENOMIC DNA]</scope>
    <source>
        <strain evidence="1">CBS 121.62</strain>
    </source>
</reference>
<proteinExistence type="predicted"/>
<dbReference type="AlphaFoldDB" id="A0A5N6GC16"/>
<accession>A0A5N6GC16</accession>
<dbReference type="EMBL" id="ML734830">
    <property type="protein sequence ID" value="KAB8239946.1"/>
    <property type="molecule type" value="Genomic_DNA"/>
</dbReference>
<evidence type="ECO:0000313" key="1">
    <source>
        <dbReference type="EMBL" id="KAB8239946.1"/>
    </source>
</evidence>
<sequence length="179" mass="20215">MISRSTETVHVQWRGLRAHVRTPRSSRPNAWRRFDGRRRRRQKKACYFGHRAIISPAVPASQRRAKIPSTNGRVGSRSFLRVLMRSSVEILVNCPTRHANTGCAAGRGDSLRHFLLTTACRMTRNLAAYPLALPTNTSIVSIAAYVNRILDDPRPWALSVGRLLLQQANEALALRDHRT</sequence>
<organism evidence="1">
    <name type="scientific">Aspergillus flavus</name>
    <dbReference type="NCBI Taxonomy" id="5059"/>
    <lineage>
        <taxon>Eukaryota</taxon>
        <taxon>Fungi</taxon>
        <taxon>Dikarya</taxon>
        <taxon>Ascomycota</taxon>
        <taxon>Pezizomycotina</taxon>
        <taxon>Eurotiomycetes</taxon>
        <taxon>Eurotiomycetidae</taxon>
        <taxon>Eurotiales</taxon>
        <taxon>Aspergillaceae</taxon>
        <taxon>Aspergillus</taxon>
        <taxon>Aspergillus subgen. Circumdati</taxon>
    </lineage>
</organism>
<dbReference type="Proteomes" id="UP000325434">
    <property type="component" value="Unassembled WGS sequence"/>
</dbReference>